<feature type="domain" description="HTH cro/C1-type" evidence="1">
    <location>
        <begin position="8"/>
        <end position="67"/>
    </location>
</feature>
<dbReference type="RefSeq" id="WP_055053853.1">
    <property type="nucleotide sequence ID" value="NZ_CYZA01000016.1"/>
</dbReference>
<dbReference type="InterPro" id="IPR010982">
    <property type="entry name" value="Lambda_DNA-bd_dom_sf"/>
</dbReference>
<accession>A0A174DXI9</accession>
<name>A0A174DXI9_9FIRM</name>
<sequence length="69" mass="7979">MITYEPFWQTLKDKNISQYQLIHHYGFSTGTLDAIRKGKTLNLGTVESICKMLQVKSISEVVEYVPEQE</sequence>
<protein>
    <submittedName>
        <fullName evidence="2">Predicted transcriptional regulator</fullName>
    </submittedName>
</protein>
<evidence type="ECO:0000313" key="2">
    <source>
        <dbReference type="EMBL" id="CUO30223.1"/>
    </source>
</evidence>
<dbReference type="SUPFAM" id="SSF47413">
    <property type="entry name" value="lambda repressor-like DNA-binding domains"/>
    <property type="match status" value="1"/>
</dbReference>
<proteinExistence type="predicted"/>
<dbReference type="Proteomes" id="UP000095447">
    <property type="component" value="Unassembled WGS sequence"/>
</dbReference>
<dbReference type="AlphaFoldDB" id="A0A174DXI9"/>
<dbReference type="GO" id="GO:0003677">
    <property type="term" value="F:DNA binding"/>
    <property type="evidence" value="ECO:0007669"/>
    <property type="project" value="InterPro"/>
</dbReference>
<dbReference type="InterPro" id="IPR001387">
    <property type="entry name" value="Cro/C1-type_HTH"/>
</dbReference>
<evidence type="ECO:0000313" key="3">
    <source>
        <dbReference type="Proteomes" id="UP000095447"/>
    </source>
</evidence>
<reference evidence="2 3" key="1">
    <citation type="submission" date="2015-09" db="EMBL/GenBank/DDBJ databases">
        <authorList>
            <consortium name="Pathogen Informatics"/>
        </authorList>
    </citation>
    <scope>NUCLEOTIDE SEQUENCE [LARGE SCALE GENOMIC DNA]</scope>
    <source>
        <strain evidence="2 3">2789STDY5608838</strain>
    </source>
</reference>
<dbReference type="Pfam" id="PF13443">
    <property type="entry name" value="HTH_26"/>
    <property type="match status" value="1"/>
</dbReference>
<evidence type="ECO:0000259" key="1">
    <source>
        <dbReference type="Pfam" id="PF13443"/>
    </source>
</evidence>
<dbReference type="EMBL" id="CYZA01000016">
    <property type="protein sequence ID" value="CUO30223.1"/>
    <property type="molecule type" value="Genomic_DNA"/>
</dbReference>
<dbReference type="Gene3D" id="1.10.260.40">
    <property type="entry name" value="lambda repressor-like DNA-binding domains"/>
    <property type="match status" value="1"/>
</dbReference>
<gene>
    <name evidence="2" type="ORF">ERS852395_02617</name>
</gene>
<organism evidence="2 3">
    <name type="scientific">Blautia obeum</name>
    <dbReference type="NCBI Taxonomy" id="40520"/>
    <lineage>
        <taxon>Bacteria</taxon>
        <taxon>Bacillati</taxon>
        <taxon>Bacillota</taxon>
        <taxon>Clostridia</taxon>
        <taxon>Lachnospirales</taxon>
        <taxon>Lachnospiraceae</taxon>
        <taxon>Blautia</taxon>
    </lineage>
</organism>